<sequence>MALFGKRFSRIYGVSCQMTPEFKKKKGNKPSVDIAKNFSLFARCFWEDRWLGERSFYSAFPLYHLSSMKKVSVSNVLAQPVPTWSSTILYLQGRRRILSLSFLCCGVSGLSWVRDFLLWCPSPSSFVWSTFFPQ</sequence>
<evidence type="ECO:0000313" key="1">
    <source>
        <dbReference type="EnsemblPlants" id="MELO3C034432.2.1"/>
    </source>
</evidence>
<name>A0A9I9EIS9_CUCME</name>
<dbReference type="Gramene" id="MELO3C034432.2.1">
    <property type="protein sequence ID" value="MELO3C034432.2.1"/>
    <property type="gene ID" value="MELO3C034432.2"/>
</dbReference>
<reference evidence="1" key="1">
    <citation type="submission" date="2023-03" db="UniProtKB">
        <authorList>
            <consortium name="EnsemblPlants"/>
        </authorList>
    </citation>
    <scope>IDENTIFICATION</scope>
</reference>
<protein>
    <submittedName>
        <fullName evidence="1">Uncharacterized protein</fullName>
    </submittedName>
</protein>
<dbReference type="EnsemblPlants" id="MELO3C034432.2.1">
    <property type="protein sequence ID" value="MELO3C034432.2.1"/>
    <property type="gene ID" value="MELO3C034432.2"/>
</dbReference>
<organism evidence="1">
    <name type="scientific">Cucumis melo</name>
    <name type="common">Muskmelon</name>
    <dbReference type="NCBI Taxonomy" id="3656"/>
    <lineage>
        <taxon>Eukaryota</taxon>
        <taxon>Viridiplantae</taxon>
        <taxon>Streptophyta</taxon>
        <taxon>Embryophyta</taxon>
        <taxon>Tracheophyta</taxon>
        <taxon>Spermatophyta</taxon>
        <taxon>Magnoliopsida</taxon>
        <taxon>eudicotyledons</taxon>
        <taxon>Gunneridae</taxon>
        <taxon>Pentapetalae</taxon>
        <taxon>rosids</taxon>
        <taxon>fabids</taxon>
        <taxon>Cucurbitales</taxon>
        <taxon>Cucurbitaceae</taxon>
        <taxon>Benincaseae</taxon>
        <taxon>Cucumis</taxon>
    </lineage>
</organism>
<dbReference type="AlphaFoldDB" id="A0A9I9EIS9"/>
<accession>A0A9I9EIS9</accession>
<proteinExistence type="predicted"/>